<dbReference type="Proteomes" id="UP000184749">
    <property type="component" value="Plasmid pRgalIE4872d"/>
</dbReference>
<proteinExistence type="predicted"/>
<protein>
    <recommendedName>
        <fullName evidence="1">DUF1612 domain-containing protein</fullName>
    </recommendedName>
</protein>
<keyword evidence="2" id="KW-0614">Plasmid</keyword>
<accession>A0A1L5NWF9</accession>
<evidence type="ECO:0000259" key="1">
    <source>
        <dbReference type="Pfam" id="PF07756"/>
    </source>
</evidence>
<feature type="domain" description="DUF1612" evidence="1">
    <location>
        <begin position="7"/>
        <end position="71"/>
    </location>
</feature>
<dbReference type="Pfam" id="PF07756">
    <property type="entry name" value="DUF1612"/>
    <property type="match status" value="1"/>
</dbReference>
<evidence type="ECO:0000313" key="2">
    <source>
        <dbReference type="EMBL" id="APO72224.1"/>
    </source>
</evidence>
<gene>
    <name evidence="2" type="ORF">IE4872_PD01703</name>
</gene>
<reference evidence="2 3" key="1">
    <citation type="submission" date="2016-09" db="EMBL/GenBank/DDBJ databases">
        <title>The complete genome sequences of Rhizobium gallicum, symbiovars gallicum and phaseoli, symbionts associated to common bean (Phaseolus vulgaris).</title>
        <authorList>
            <person name="Bustos P."/>
            <person name="Santamaria R.I."/>
            <person name="Perez-Carrascal O.M."/>
            <person name="Juarez S."/>
            <person name="Lozano L."/>
            <person name="Martinez-Flores I."/>
            <person name="Martinez-Romero E."/>
            <person name="Cevallos M."/>
            <person name="Romero D."/>
            <person name="Davila G."/>
            <person name="Gonzalez V."/>
        </authorList>
    </citation>
    <scope>NUCLEOTIDE SEQUENCE [LARGE SCALE GENOMIC DNA]</scope>
    <source>
        <strain evidence="2 3">IE4872</strain>
        <plasmid evidence="3">prgalie4872d</plasmid>
    </source>
</reference>
<dbReference type="EMBL" id="CP017105">
    <property type="protein sequence ID" value="APO72224.1"/>
    <property type="molecule type" value="Genomic_DNA"/>
</dbReference>
<evidence type="ECO:0000313" key="3">
    <source>
        <dbReference type="Proteomes" id="UP000184749"/>
    </source>
</evidence>
<organism evidence="2 3">
    <name type="scientific">Rhizobium gallicum</name>
    <dbReference type="NCBI Taxonomy" id="56730"/>
    <lineage>
        <taxon>Bacteria</taxon>
        <taxon>Pseudomonadati</taxon>
        <taxon>Pseudomonadota</taxon>
        <taxon>Alphaproteobacteria</taxon>
        <taxon>Hyphomicrobiales</taxon>
        <taxon>Rhizobiaceae</taxon>
        <taxon>Rhizobium/Agrobacterium group</taxon>
        <taxon>Rhizobium</taxon>
    </lineage>
</organism>
<name>A0A1L5NWF9_9HYPH</name>
<dbReference type="AlphaFoldDB" id="A0A1L5NWF9"/>
<geneLocation type="plasmid" evidence="3">
    <name>prgalie4872d</name>
</geneLocation>
<dbReference type="InterPro" id="IPR011670">
    <property type="entry name" value="DUF1612"/>
</dbReference>
<sequence>MACLDLYHAPWFGPLLAASIRRQAGVMSGVHLAAFNLGLNPIPVDRRRHRDREIRLLAIVQGLIAAAELGLAAPQPGALRRDHSHLLRADAERGGAVRI</sequence>